<keyword evidence="8" id="KW-0479">Metal-binding</keyword>
<dbReference type="GO" id="GO:0042277">
    <property type="term" value="F:peptide binding"/>
    <property type="evidence" value="ECO:0007669"/>
    <property type="project" value="TreeGrafter"/>
</dbReference>
<proteinExistence type="inferred from homology"/>
<feature type="chain" id="PRO_5011708874" description="Aminopeptidase N" evidence="12">
    <location>
        <begin position="20"/>
        <end position="808"/>
    </location>
</feature>
<keyword evidence="6 15" id="KW-0031">Aminopeptidase</keyword>
<dbReference type="InterPro" id="IPR050344">
    <property type="entry name" value="Peptidase_M1_aminopeptidases"/>
</dbReference>
<reference evidence="15 16" key="1">
    <citation type="submission" date="2016-10" db="EMBL/GenBank/DDBJ databases">
        <authorList>
            <person name="de Groot N.N."/>
        </authorList>
    </citation>
    <scope>NUCLEOTIDE SEQUENCE [LARGE SCALE GENOMIC DNA]</scope>
    <source>
        <strain evidence="15 16">DSM 21039</strain>
    </source>
</reference>
<dbReference type="EMBL" id="FOBB01000003">
    <property type="protein sequence ID" value="SEL99499.1"/>
    <property type="molecule type" value="Genomic_DNA"/>
</dbReference>
<dbReference type="GO" id="GO:0006508">
    <property type="term" value="P:proteolysis"/>
    <property type="evidence" value="ECO:0007669"/>
    <property type="project" value="UniProtKB-KW"/>
</dbReference>
<evidence type="ECO:0000256" key="11">
    <source>
        <dbReference type="ARBA" id="ARBA00023049"/>
    </source>
</evidence>
<dbReference type="Proteomes" id="UP000198984">
    <property type="component" value="Unassembled WGS sequence"/>
</dbReference>
<dbReference type="SUPFAM" id="SSF48371">
    <property type="entry name" value="ARM repeat"/>
    <property type="match status" value="1"/>
</dbReference>
<evidence type="ECO:0000313" key="16">
    <source>
        <dbReference type="Proteomes" id="UP000198984"/>
    </source>
</evidence>
<dbReference type="InterPro" id="IPR027268">
    <property type="entry name" value="Peptidase_M4/M1_CTD_sf"/>
</dbReference>
<dbReference type="InterPro" id="IPR014782">
    <property type="entry name" value="Peptidase_M1_dom"/>
</dbReference>
<keyword evidence="12" id="KW-0732">Signal</keyword>
<dbReference type="PANTHER" id="PTHR11533:SF174">
    <property type="entry name" value="PUROMYCIN-SENSITIVE AMINOPEPTIDASE-RELATED"/>
    <property type="match status" value="1"/>
</dbReference>
<dbReference type="OrthoDB" id="100605at2"/>
<dbReference type="RefSeq" id="WP_089912236.1">
    <property type="nucleotide sequence ID" value="NZ_FOBB01000003.1"/>
</dbReference>
<comment type="cofactor">
    <cofactor evidence="2">
        <name>Zn(2+)</name>
        <dbReference type="ChEBI" id="CHEBI:29105"/>
    </cofactor>
</comment>
<feature type="signal peptide" evidence="12">
    <location>
        <begin position="1"/>
        <end position="19"/>
    </location>
</feature>
<gene>
    <name evidence="15" type="ORF">SAMN04488505_10382</name>
</gene>
<dbReference type="Gene3D" id="1.25.10.10">
    <property type="entry name" value="Leucine-rich Repeat Variant"/>
    <property type="match status" value="1"/>
</dbReference>
<evidence type="ECO:0000256" key="10">
    <source>
        <dbReference type="ARBA" id="ARBA00022833"/>
    </source>
</evidence>
<accession>A0A1H7URV7</accession>
<dbReference type="PANTHER" id="PTHR11533">
    <property type="entry name" value="PROTEASE M1 ZINC METALLOPROTEASE"/>
    <property type="match status" value="1"/>
</dbReference>
<evidence type="ECO:0000256" key="4">
    <source>
        <dbReference type="ARBA" id="ARBA00012564"/>
    </source>
</evidence>
<sequence length="808" mass="91086">MKKILLALCLTITALQTIARQVKNHSLVHTKLDVSFDYKKCYLYGREWVKLRSYAYAADSVRLDAKGMIIREVSLVTGKGKQALHYSYDGTVLAISLGKPYSPADAYTLYIDYTARPNELKGRRREEKGLYFINPDSSEDKPVQIWTEGEPENASVWFPTIDNPNQRTTSEISMTVPAKYTTLSNGYLAAQRNNPNGTRTDTWKMDKPHAPYLFMMAVGDFRIYKDYWHGKEISYYLEPDYAPYARDIFGQTPESVDFFSRLLGIDFPWNKYAQIVVRDYVSGAMENTTATMTGEAAQGTTRQLADRYYDTGIQHELFHQWFGDYVTAKNWANLCMNESFADLGELLWLEYKYGADAAGEHWYQGLKGYLDDTANAAKPLVNYAIEHPREIFNAVTYQKGGRILYMLRNYLGNDVFYKGLHLYLVQNAYKNAEAAQLRLAMEEASGIDLHWFFNQWFFGAGHPVLDIRYEWDAASRTATVFIDQLQPGHTFRLPLAVDIYAADGKQRKQLWLYNRKDTFHFKANQEPLLVNVDADKVLVLRKQDHKTMQAFAHQFFHAPLFMDRCEALEAAAAAPGNDTAQQIITAALKDRFPGIRKKALAILTQKQEDIRNMDQALQRRVMPLIAGIAASDSNTLVQAKAITTLAVLKDSAYLPVFVKALSSISYQVQAAALTAIAQINPPMAIQYAKSLEKDSPGVLSKAIAGVYSSFGDESQWPFMYNRLLNGSLRDKAQLTQSFAVFVGRIPDPALAQQGIELMRQIAIRYKQKGAGTFISGLLVKVKEQRTVAHDEASAAAAENAIQAIAAAL</sequence>
<evidence type="ECO:0000256" key="1">
    <source>
        <dbReference type="ARBA" id="ARBA00000098"/>
    </source>
</evidence>
<comment type="catalytic activity">
    <reaction evidence="1">
        <text>Release of an N-terminal amino acid, Xaa-|-Yaa- from a peptide, amide or arylamide. Xaa is preferably Ala, but may be most amino acids including Pro (slow action). When a terminal hydrophobic residue is followed by a prolyl residue, the two may be released as an intact Xaa-Pro dipeptide.</text>
        <dbReference type="EC" id="3.4.11.2"/>
    </reaction>
</comment>
<dbReference type="SUPFAM" id="SSF55486">
    <property type="entry name" value="Metalloproteases ('zincins'), catalytic domain"/>
    <property type="match status" value="1"/>
</dbReference>
<organism evidence="15 16">
    <name type="scientific">Chitinophaga rupis</name>
    <dbReference type="NCBI Taxonomy" id="573321"/>
    <lineage>
        <taxon>Bacteria</taxon>
        <taxon>Pseudomonadati</taxon>
        <taxon>Bacteroidota</taxon>
        <taxon>Chitinophagia</taxon>
        <taxon>Chitinophagales</taxon>
        <taxon>Chitinophagaceae</taxon>
        <taxon>Chitinophaga</taxon>
    </lineage>
</organism>
<dbReference type="GO" id="GO:0016285">
    <property type="term" value="F:alanyl aminopeptidase activity"/>
    <property type="evidence" value="ECO:0007669"/>
    <property type="project" value="UniProtKB-EC"/>
</dbReference>
<dbReference type="InterPro" id="IPR042097">
    <property type="entry name" value="Aminopeptidase_N-like_N_sf"/>
</dbReference>
<dbReference type="GO" id="GO:0005737">
    <property type="term" value="C:cytoplasm"/>
    <property type="evidence" value="ECO:0007669"/>
    <property type="project" value="TreeGrafter"/>
</dbReference>
<evidence type="ECO:0000256" key="8">
    <source>
        <dbReference type="ARBA" id="ARBA00022723"/>
    </source>
</evidence>
<evidence type="ECO:0000256" key="2">
    <source>
        <dbReference type="ARBA" id="ARBA00001947"/>
    </source>
</evidence>
<dbReference type="EC" id="3.4.11.2" evidence="4"/>
<keyword evidence="7" id="KW-0645">Protease</keyword>
<dbReference type="Gene3D" id="2.60.40.1730">
    <property type="entry name" value="tricorn interacting facor f3 domain"/>
    <property type="match status" value="1"/>
</dbReference>
<dbReference type="SUPFAM" id="SSF63737">
    <property type="entry name" value="Leukotriene A4 hydrolase N-terminal domain"/>
    <property type="match status" value="1"/>
</dbReference>
<dbReference type="Pfam" id="PF17900">
    <property type="entry name" value="Peptidase_M1_N"/>
    <property type="match status" value="1"/>
</dbReference>
<keyword evidence="10" id="KW-0862">Zinc</keyword>
<evidence type="ECO:0000256" key="3">
    <source>
        <dbReference type="ARBA" id="ARBA00010136"/>
    </source>
</evidence>
<protein>
    <recommendedName>
        <fullName evidence="5">Aminopeptidase N</fullName>
        <ecNumber evidence="4">3.4.11.2</ecNumber>
    </recommendedName>
</protein>
<dbReference type="InterPro" id="IPR001930">
    <property type="entry name" value="Peptidase_M1"/>
</dbReference>
<dbReference type="PRINTS" id="PR00756">
    <property type="entry name" value="ALADIPTASE"/>
</dbReference>
<dbReference type="Pfam" id="PF01433">
    <property type="entry name" value="Peptidase_M1"/>
    <property type="match status" value="1"/>
</dbReference>
<evidence type="ECO:0000259" key="14">
    <source>
        <dbReference type="Pfam" id="PF17900"/>
    </source>
</evidence>
<evidence type="ECO:0000256" key="12">
    <source>
        <dbReference type="SAM" id="SignalP"/>
    </source>
</evidence>
<dbReference type="STRING" id="573321.SAMN04488505_10382"/>
<evidence type="ECO:0000259" key="13">
    <source>
        <dbReference type="Pfam" id="PF01433"/>
    </source>
</evidence>
<dbReference type="GO" id="GO:0005615">
    <property type="term" value="C:extracellular space"/>
    <property type="evidence" value="ECO:0007669"/>
    <property type="project" value="TreeGrafter"/>
</dbReference>
<dbReference type="CDD" id="cd09603">
    <property type="entry name" value="M1_APN_like"/>
    <property type="match status" value="1"/>
</dbReference>
<dbReference type="GO" id="GO:0008270">
    <property type="term" value="F:zinc ion binding"/>
    <property type="evidence" value="ECO:0007669"/>
    <property type="project" value="InterPro"/>
</dbReference>
<dbReference type="GO" id="GO:0070006">
    <property type="term" value="F:metalloaminopeptidase activity"/>
    <property type="evidence" value="ECO:0007669"/>
    <property type="project" value="TreeGrafter"/>
</dbReference>
<keyword evidence="9" id="KW-0378">Hydrolase</keyword>
<keyword evidence="11" id="KW-0482">Metalloprotease</keyword>
<dbReference type="InterPro" id="IPR016024">
    <property type="entry name" value="ARM-type_fold"/>
</dbReference>
<keyword evidence="16" id="KW-1185">Reference proteome</keyword>
<evidence type="ECO:0000313" key="15">
    <source>
        <dbReference type="EMBL" id="SEL99499.1"/>
    </source>
</evidence>
<evidence type="ECO:0000256" key="5">
    <source>
        <dbReference type="ARBA" id="ARBA00015611"/>
    </source>
</evidence>
<evidence type="ECO:0000256" key="6">
    <source>
        <dbReference type="ARBA" id="ARBA00022438"/>
    </source>
</evidence>
<dbReference type="GO" id="GO:0016020">
    <property type="term" value="C:membrane"/>
    <property type="evidence" value="ECO:0007669"/>
    <property type="project" value="TreeGrafter"/>
</dbReference>
<evidence type="ECO:0000256" key="7">
    <source>
        <dbReference type="ARBA" id="ARBA00022670"/>
    </source>
</evidence>
<dbReference type="GO" id="GO:0043171">
    <property type="term" value="P:peptide catabolic process"/>
    <property type="evidence" value="ECO:0007669"/>
    <property type="project" value="TreeGrafter"/>
</dbReference>
<dbReference type="AlphaFoldDB" id="A0A1H7URV7"/>
<comment type="similarity">
    <text evidence="3">Belongs to the peptidase M1 family.</text>
</comment>
<feature type="domain" description="Aminopeptidase N-like N-terminal" evidence="14">
    <location>
        <begin position="29"/>
        <end position="213"/>
    </location>
</feature>
<dbReference type="Gene3D" id="1.10.390.10">
    <property type="entry name" value="Neutral Protease Domain 2"/>
    <property type="match status" value="1"/>
</dbReference>
<evidence type="ECO:0000256" key="9">
    <source>
        <dbReference type="ARBA" id="ARBA00022801"/>
    </source>
</evidence>
<dbReference type="InterPro" id="IPR011989">
    <property type="entry name" value="ARM-like"/>
</dbReference>
<dbReference type="InterPro" id="IPR045357">
    <property type="entry name" value="Aminopeptidase_N-like_N"/>
</dbReference>
<feature type="domain" description="Peptidase M1 membrane alanine aminopeptidase" evidence="13">
    <location>
        <begin position="251"/>
        <end position="456"/>
    </location>
</feature>
<dbReference type="Pfam" id="PF13646">
    <property type="entry name" value="HEAT_2"/>
    <property type="match status" value="1"/>
</dbReference>
<name>A0A1H7URV7_9BACT</name>